<keyword evidence="1" id="KW-0812">Transmembrane</keyword>
<evidence type="ECO:0000313" key="2">
    <source>
        <dbReference type="EMBL" id="DAE30611.1"/>
    </source>
</evidence>
<sequence length="140" mass="16731">MDKTKIKTKEVWSANKWYLFFGILFVIMIILLEICAIRQFFITDTEEALVLFFLLQLPVMLCLLLTTMIGDYIHREKFNIYYCKLENGIDIDYIKENYCIEDINESCVLFVDKGNDHNFCVWKLMQGYDSLYQAEIKMFL</sequence>
<proteinExistence type="predicted"/>
<feature type="transmembrane region" description="Helical" evidence="1">
    <location>
        <begin position="20"/>
        <end position="42"/>
    </location>
</feature>
<evidence type="ECO:0000256" key="1">
    <source>
        <dbReference type="SAM" id="Phobius"/>
    </source>
</evidence>
<reference evidence="2" key="1">
    <citation type="journal article" date="2021" name="Proc. Natl. Acad. Sci. U.S.A.">
        <title>A Catalog of Tens of Thousands of Viruses from Human Metagenomes Reveals Hidden Associations with Chronic Diseases.</title>
        <authorList>
            <person name="Tisza M.J."/>
            <person name="Buck C.B."/>
        </authorList>
    </citation>
    <scope>NUCLEOTIDE SEQUENCE</scope>
    <source>
        <strain evidence="2">Ctiha2</strain>
    </source>
</reference>
<accession>A0A8S5RHH4</accession>
<name>A0A8S5RHH4_9VIRU</name>
<feature type="transmembrane region" description="Helical" evidence="1">
    <location>
        <begin position="48"/>
        <end position="69"/>
    </location>
</feature>
<organism evidence="2">
    <name type="scientific">virus sp. ctiha2</name>
    <dbReference type="NCBI Taxonomy" id="2827299"/>
    <lineage>
        <taxon>Viruses</taxon>
    </lineage>
</organism>
<keyword evidence="1" id="KW-0472">Membrane</keyword>
<dbReference type="EMBL" id="BK059104">
    <property type="protein sequence ID" value="DAE30611.1"/>
    <property type="molecule type" value="Genomic_DNA"/>
</dbReference>
<protein>
    <submittedName>
        <fullName evidence="2">Uncharacterized protein</fullName>
    </submittedName>
</protein>
<keyword evidence="1" id="KW-1133">Transmembrane helix</keyword>